<dbReference type="RefSeq" id="WP_090942640.1">
    <property type="nucleotide sequence ID" value="NZ_FNDJ01000021.1"/>
</dbReference>
<sequence>MILITGGLGFIGTHTTRALLDLGESCVLVQRRAATTPGHLPADRVFVEQADLADLKALLDVGRRHDITGIVHLAGSMPWPPGAHEPLEGARGALDTLFNVFEAAREWQVRRVGVASTIGVYGGVTAESPLPEDVPLPLTAGHPIPAFKKVGELISDHLAGTMGLDVVNYRIGAIWGPLGHTPSRFFGAPQLVHAAAAGTVPDLSTVIAGRRAGDGTDLCYVKDCGRAIALLQLADRLRHRTYNVASGRATTNGEVAAAIRRIVPDARVDLPEGRDAPPMWLDISRLRADTGYEPAYDTERAVADYLAWLRAGNPR</sequence>
<protein>
    <submittedName>
        <fullName evidence="2">UDP-glucose 4-epimerase</fullName>
    </submittedName>
</protein>
<proteinExistence type="predicted"/>
<organism evidence="2 3">
    <name type="scientific">Nonomuraea jiangxiensis</name>
    <dbReference type="NCBI Taxonomy" id="633440"/>
    <lineage>
        <taxon>Bacteria</taxon>
        <taxon>Bacillati</taxon>
        <taxon>Actinomycetota</taxon>
        <taxon>Actinomycetes</taxon>
        <taxon>Streptosporangiales</taxon>
        <taxon>Streptosporangiaceae</taxon>
        <taxon>Nonomuraea</taxon>
    </lineage>
</organism>
<dbReference type="InterPro" id="IPR036291">
    <property type="entry name" value="NAD(P)-bd_dom_sf"/>
</dbReference>
<gene>
    <name evidence="2" type="ORF">SAMN05421869_12124</name>
</gene>
<evidence type="ECO:0000259" key="1">
    <source>
        <dbReference type="Pfam" id="PF01370"/>
    </source>
</evidence>
<keyword evidence="3" id="KW-1185">Reference proteome</keyword>
<dbReference type="AlphaFoldDB" id="A0A1G9GGJ7"/>
<dbReference type="Proteomes" id="UP000199202">
    <property type="component" value="Unassembled WGS sequence"/>
</dbReference>
<name>A0A1G9GGJ7_9ACTN</name>
<feature type="domain" description="NAD-dependent epimerase/dehydratase" evidence="1">
    <location>
        <begin position="2"/>
        <end position="245"/>
    </location>
</feature>
<evidence type="ECO:0000313" key="3">
    <source>
        <dbReference type="Proteomes" id="UP000199202"/>
    </source>
</evidence>
<dbReference type="OrthoDB" id="9801785at2"/>
<dbReference type="SUPFAM" id="SSF51735">
    <property type="entry name" value="NAD(P)-binding Rossmann-fold domains"/>
    <property type="match status" value="1"/>
</dbReference>
<dbReference type="STRING" id="633440.SAMN05421869_12124"/>
<dbReference type="Pfam" id="PF01370">
    <property type="entry name" value="Epimerase"/>
    <property type="match status" value="1"/>
</dbReference>
<evidence type="ECO:0000313" key="2">
    <source>
        <dbReference type="EMBL" id="SDK99732.1"/>
    </source>
</evidence>
<dbReference type="InterPro" id="IPR050177">
    <property type="entry name" value="Lipid_A_modif_metabolic_enz"/>
</dbReference>
<dbReference type="PANTHER" id="PTHR43245">
    <property type="entry name" value="BIFUNCTIONAL POLYMYXIN RESISTANCE PROTEIN ARNA"/>
    <property type="match status" value="1"/>
</dbReference>
<dbReference type="Gene3D" id="3.40.50.720">
    <property type="entry name" value="NAD(P)-binding Rossmann-like Domain"/>
    <property type="match status" value="1"/>
</dbReference>
<reference evidence="2 3" key="1">
    <citation type="submission" date="2016-10" db="EMBL/GenBank/DDBJ databases">
        <authorList>
            <person name="de Groot N.N."/>
        </authorList>
    </citation>
    <scope>NUCLEOTIDE SEQUENCE [LARGE SCALE GENOMIC DNA]</scope>
    <source>
        <strain evidence="2 3">CGMCC 4.6533</strain>
    </source>
</reference>
<dbReference type="InterPro" id="IPR001509">
    <property type="entry name" value="Epimerase_deHydtase"/>
</dbReference>
<accession>A0A1G9GGJ7</accession>
<dbReference type="EMBL" id="FNDJ01000021">
    <property type="protein sequence ID" value="SDK99732.1"/>
    <property type="molecule type" value="Genomic_DNA"/>
</dbReference>